<evidence type="ECO:0000259" key="10">
    <source>
        <dbReference type="PROSITE" id="PS50004"/>
    </source>
</evidence>
<keyword evidence="12" id="KW-1185">Reference proteome</keyword>
<dbReference type="CDD" id="cd04037">
    <property type="entry name" value="C2E_Ferlin"/>
    <property type="match status" value="1"/>
</dbReference>
<evidence type="ECO:0000313" key="11">
    <source>
        <dbReference type="EMBL" id="CAH1774768.1"/>
    </source>
</evidence>
<keyword evidence="5" id="KW-0106">Calcium</keyword>
<comment type="subcellular location">
    <subcellularLocation>
        <location evidence="1">Membrane</location>
        <topology evidence="1">Single-pass membrane protein</topology>
    </subcellularLocation>
</comment>
<keyword evidence="7 9" id="KW-0472">Membrane</keyword>
<sequence length="2100" mass="237827">MALIFQLKSIEHVTGKADRYVTIEFRDYVQKSKIYRNIRNNGYFGESFEWPVARAIEGTEVITVKLYNHNKYLSNKLVATYTIWLQEVAKTGHISLRDHMLNKNNEALRTMINYELKYYNPDGSIGDWNMDQFTYPVLDTWQDDDELDSVDNQSVQMSLLDSVNDSVDDENAMITEPLIPKRRNDITDVNSVQVRDFQVSVNIVEGQQLVGMDIDPVVKVRVGNKLKMTSIKKSTNNPYYNEYFVFDFHAAPSFVFDQVISLTVMHSYNLPGREYTKAVNMVAGNVIGAFKIDAGMVYSATDHMFYHKWAALIDPKDINGGIKGYLKVDIQVVGKGDKIKVPTKPDVDEDNIEANLLIPKGTTADRQTASFSVRIHKAEDLPKMDSGIVANLKKSMTIIGPKAYIDPFVRVSFAGNSGRTSIVKSYDPEFNQQLVFTDMFPPLCNRMRIDLCDSDAMMDDTIATHFLDLEKMSNDGNDGFLPTFGPSWIYMYGNTRKYSAVSALDKVTNSEAAGMGSTYRGRILLSVKTEIMDSTISGPSQCSKSAALPISENAPGPKEDFFLFGSLLEATMIKKEIGKKAQDPKFPIYFEFSMGIVGNDLDKKPSNDIFDLPLGDDDDDEEGRQKIIKKDSLPHDSTTKPGKPLTEDGNYYHMPYSGDKPCVYLRGLYEDNRKRLYNTNAIEKIYKKMDEGLEELTMMLALEKKYPERRLRGIVAELILSCERYVSQFKGQEAQGRTSLDKERFRMCIGRIDKAKRELTKINKKITSENVKQKIRDLRAMAKKLKFLADEPQHVLPDVFIWMIQNGKRIAFQRIPAKELIYSVNEDERGRLCGKVQTLFLRLPGVLTTVPNGWAIQAKLQVYFWLGVYKNKRTYLDGLPKGYTSTPEIKNAQTLPPTVIQYKSKQVFQLRAYIYRARGLIGSDDTGLSDPFARVIMGNGCKKTQAKRETLNPLWEEAIIVDDIEIFRPADDIVEDPPTVMVEIYDWDHVGDPEFIGRTIAVPAVKLASVAYTEPDWPAKLQWLEVTRGEIFGGQILASFELLQGSKHLPLPEVLNQAEIEKAALKKVVIEPIYSIPPSILPNLVSYRIETLFWGVRLMRRVQLLSVSSPRVDIECNGVRLKSTIIPNASKHPNFTVDYLQYVDVDLPENLSYWPPIVIHCVDCRNFGREVLVGTATVPHPQKFMHKEVKAITEVTTDTGGTPPGGPAPPPGSVHGSRPGTPLTNGRPANGQLPSNGHQLGKQSKDDKGSVRSLLFGGKSNKGSHAGSVKGDTKPADVAITIEETSPDVGFKPDAKPSDPNAGGIDNMGFESPDEEPLEEEEQDGRKPSKEEMEILDWWSRYHASLNDYEKALQRQLAKRKKEDPEEKDDDDDDPTDADSEEEMMIVKKKKEPAKVRFKKAGKKLISFAGNKIKSKMNNDEKEDLPDQNVTFLKDENEDNSYISRIKIYNEELEGLSEFSNFTEILHTFPLYRGKVVGDEDIDDDSKLAGKFKGSFCIYPKPENEEITTLDSVEPQKALKKSKKAKKHKGPVLKLMKHLPSIEPVAVAVRVYIVKALDLHPSDPNGKADPYLEVSLGKQTVNTKDNYKPRALNPVFGQVFEFDAMFPADSILTVRIMDWDLLTFSDLIGETTIDLEDRYISKHRGGCGIAKQYEIFGYNNWRDPEKPTNIVHNLCKKYKINQPVYNVDKVTIEGQTYSAPAEIEDEHGEAKGTNEHLALEVLHHWEEIPKAGWKLVPEHLETRALHRPDKPGVEQGRLQMWVDMFPKHLPPPPAPTDITPREPKGYELRAIIWNTEDVVLDDSNILTGEKSSDILVKGFFKGNDIDLQETDVHYRSMSGEGNFNWRFIYKFDYLEAEKKVSYKIKESPLALDETEVILPPRLTLQIWDADLVMSNDFLGAVTLDLNKMPLGAKNAKNCKLKMMNSDGSVPPMSLFKNKKVRGFWPVMAKDKSTGEDLLQGKIDLELHLLTEEEAQNSPAGVAREEPDPLPKPNRPDTSFLWFMNPCKTLRYLHSWPCSSITPLDTLLRNYLGHNHGSLIYIRPDSSFLWFMNPLKTLRYVIWNNYKKRIIMFLIFCLLVIFIALFVYNAPGYTVKKIWGA</sequence>
<evidence type="ECO:0000256" key="9">
    <source>
        <dbReference type="SAM" id="Phobius"/>
    </source>
</evidence>
<dbReference type="PROSITE" id="PS50004">
    <property type="entry name" value="C2"/>
    <property type="match status" value="6"/>
</dbReference>
<dbReference type="Pfam" id="PF22901">
    <property type="entry name" value="dsrm_Ferlin"/>
    <property type="match status" value="1"/>
</dbReference>
<dbReference type="InterPro" id="IPR055072">
    <property type="entry name" value="Ferlin_DSRM"/>
</dbReference>
<dbReference type="InterPro" id="IPR035892">
    <property type="entry name" value="C2_domain_sf"/>
</dbReference>
<dbReference type="InterPro" id="IPR037722">
    <property type="entry name" value="C2C_Ferlin"/>
</dbReference>
<keyword evidence="6 9" id="KW-1133">Transmembrane helix</keyword>
<feature type="domain" description="C2" evidence="10">
    <location>
        <begin position="1528"/>
        <end position="1648"/>
    </location>
</feature>
<dbReference type="OrthoDB" id="10059618at2759"/>
<feature type="region of interest" description="Disordered" evidence="8">
    <location>
        <begin position="1974"/>
        <end position="1993"/>
    </location>
</feature>
<dbReference type="Proteomes" id="UP000749559">
    <property type="component" value="Unassembled WGS sequence"/>
</dbReference>
<feature type="compositionally biased region" description="Polar residues" evidence="8">
    <location>
        <begin position="1232"/>
        <end position="1242"/>
    </location>
</feature>
<comment type="caution">
    <text evidence="11">The sequence shown here is derived from an EMBL/GenBank/DDBJ whole genome shotgun (WGS) entry which is preliminary data.</text>
</comment>
<dbReference type="InterPro" id="IPR032362">
    <property type="entry name" value="Ferlin_C"/>
</dbReference>
<accession>A0A8S4N211</accession>
<dbReference type="CDD" id="cd08374">
    <property type="entry name" value="C2F_Ferlin"/>
    <property type="match status" value="1"/>
</dbReference>
<feature type="domain" description="C2" evidence="10">
    <location>
        <begin position="348"/>
        <end position="484"/>
    </location>
</feature>
<dbReference type="PANTHER" id="PTHR12546">
    <property type="entry name" value="FER-1-LIKE"/>
    <property type="match status" value="1"/>
</dbReference>
<dbReference type="GO" id="GO:0007009">
    <property type="term" value="P:plasma membrane organization"/>
    <property type="evidence" value="ECO:0007669"/>
    <property type="project" value="TreeGrafter"/>
</dbReference>
<feature type="region of interest" description="Disordered" evidence="8">
    <location>
        <begin position="1196"/>
        <end position="1332"/>
    </location>
</feature>
<evidence type="ECO:0000256" key="6">
    <source>
        <dbReference type="ARBA" id="ARBA00022989"/>
    </source>
</evidence>
<dbReference type="CDD" id="cd04011">
    <property type="entry name" value="C2B_Ferlin"/>
    <property type="match status" value="1"/>
</dbReference>
<dbReference type="CDD" id="cd04018">
    <property type="entry name" value="C2C_Ferlin"/>
    <property type="match status" value="1"/>
</dbReference>
<dbReference type="Pfam" id="PF00168">
    <property type="entry name" value="C2"/>
    <property type="match status" value="6"/>
</dbReference>
<proteinExistence type="predicted"/>
<keyword evidence="3" id="KW-0479">Metal-binding</keyword>
<dbReference type="InterPro" id="IPR037721">
    <property type="entry name" value="Ferlin"/>
</dbReference>
<keyword evidence="2 9" id="KW-0812">Transmembrane</keyword>
<dbReference type="InterPro" id="IPR037724">
    <property type="entry name" value="C2E_Ferlin"/>
</dbReference>
<dbReference type="Pfam" id="PF16165">
    <property type="entry name" value="Ferlin_C"/>
    <property type="match status" value="2"/>
</dbReference>
<dbReference type="GO" id="GO:0016020">
    <property type="term" value="C:membrane"/>
    <property type="evidence" value="ECO:0007669"/>
    <property type="project" value="UniProtKB-SubCell"/>
</dbReference>
<evidence type="ECO:0000313" key="12">
    <source>
        <dbReference type="Proteomes" id="UP000749559"/>
    </source>
</evidence>
<dbReference type="SUPFAM" id="SSF49562">
    <property type="entry name" value="C2 domain (Calcium/lipid-binding domain, CaLB)"/>
    <property type="match status" value="7"/>
</dbReference>
<feature type="transmembrane region" description="Helical" evidence="9">
    <location>
        <begin position="2069"/>
        <end position="2087"/>
    </location>
</feature>
<dbReference type="InterPro" id="IPR037725">
    <property type="entry name" value="C2F_Ferlin"/>
</dbReference>
<dbReference type="CDD" id="cd04017">
    <property type="entry name" value="C2D_Ferlin"/>
    <property type="match status" value="1"/>
</dbReference>
<dbReference type="Gene3D" id="2.60.40.150">
    <property type="entry name" value="C2 domain"/>
    <property type="match status" value="6"/>
</dbReference>
<evidence type="ECO:0000256" key="5">
    <source>
        <dbReference type="ARBA" id="ARBA00022837"/>
    </source>
</evidence>
<dbReference type="SMART" id="SM01201">
    <property type="entry name" value="FerB"/>
    <property type="match status" value="1"/>
</dbReference>
<keyword evidence="4" id="KW-0677">Repeat</keyword>
<dbReference type="Pfam" id="PF08151">
    <property type="entry name" value="FerI"/>
    <property type="match status" value="1"/>
</dbReference>
<evidence type="ECO:0000256" key="7">
    <source>
        <dbReference type="ARBA" id="ARBA00023136"/>
    </source>
</evidence>
<dbReference type="EMBL" id="CAIIXF020000001">
    <property type="protein sequence ID" value="CAH1774768.1"/>
    <property type="molecule type" value="Genomic_DNA"/>
</dbReference>
<dbReference type="Pfam" id="PF08150">
    <property type="entry name" value="FerB"/>
    <property type="match status" value="1"/>
</dbReference>
<feature type="compositionally biased region" description="Acidic residues" evidence="8">
    <location>
        <begin position="1366"/>
        <end position="1382"/>
    </location>
</feature>
<evidence type="ECO:0000256" key="8">
    <source>
        <dbReference type="SAM" id="MobiDB-lite"/>
    </source>
</evidence>
<dbReference type="InterPro" id="IPR012561">
    <property type="entry name" value="Ferlin_B-domain"/>
</dbReference>
<feature type="domain" description="C2" evidence="10">
    <location>
        <begin position="1769"/>
        <end position="1919"/>
    </location>
</feature>
<evidence type="ECO:0000256" key="1">
    <source>
        <dbReference type="ARBA" id="ARBA00004167"/>
    </source>
</evidence>
<dbReference type="InterPro" id="IPR037723">
    <property type="entry name" value="C2D_Ferlin"/>
</dbReference>
<dbReference type="GO" id="GO:0046872">
    <property type="term" value="F:metal ion binding"/>
    <property type="evidence" value="ECO:0007669"/>
    <property type="project" value="UniProtKB-KW"/>
</dbReference>
<organism evidence="11 12">
    <name type="scientific">Owenia fusiformis</name>
    <name type="common">Polychaete worm</name>
    <dbReference type="NCBI Taxonomy" id="6347"/>
    <lineage>
        <taxon>Eukaryota</taxon>
        <taxon>Metazoa</taxon>
        <taxon>Spiralia</taxon>
        <taxon>Lophotrochozoa</taxon>
        <taxon>Annelida</taxon>
        <taxon>Polychaeta</taxon>
        <taxon>Sedentaria</taxon>
        <taxon>Canalipalpata</taxon>
        <taxon>Sabellida</taxon>
        <taxon>Oweniida</taxon>
        <taxon>Oweniidae</taxon>
        <taxon>Owenia</taxon>
    </lineage>
</organism>
<dbReference type="SMART" id="SM00239">
    <property type="entry name" value="C2"/>
    <property type="match status" value="6"/>
</dbReference>
<feature type="domain" description="C2" evidence="10">
    <location>
        <begin position="891"/>
        <end position="1018"/>
    </location>
</feature>
<feature type="region of interest" description="Disordered" evidence="8">
    <location>
        <begin position="1357"/>
        <end position="1382"/>
    </location>
</feature>
<dbReference type="InterPro" id="IPR000008">
    <property type="entry name" value="C2_dom"/>
</dbReference>
<evidence type="ECO:0000256" key="3">
    <source>
        <dbReference type="ARBA" id="ARBA00022723"/>
    </source>
</evidence>
<reference evidence="11" key="1">
    <citation type="submission" date="2022-03" db="EMBL/GenBank/DDBJ databases">
        <authorList>
            <person name="Martin C."/>
        </authorList>
    </citation>
    <scope>NUCLEOTIDE SEQUENCE</scope>
</reference>
<feature type="domain" description="C2" evidence="10">
    <location>
        <begin position="1"/>
        <end position="98"/>
    </location>
</feature>
<dbReference type="PANTHER" id="PTHR12546:SF60">
    <property type="entry name" value="MISFIRE, ISOFORM F"/>
    <property type="match status" value="1"/>
</dbReference>
<evidence type="ECO:0000256" key="4">
    <source>
        <dbReference type="ARBA" id="ARBA00022737"/>
    </source>
</evidence>
<dbReference type="InterPro" id="IPR012968">
    <property type="entry name" value="FerIin_dom"/>
</dbReference>
<evidence type="ECO:0000256" key="2">
    <source>
        <dbReference type="ARBA" id="ARBA00022692"/>
    </source>
</evidence>
<feature type="compositionally biased region" description="Acidic residues" evidence="8">
    <location>
        <begin position="1312"/>
        <end position="1323"/>
    </location>
</feature>
<dbReference type="SMART" id="SM01202">
    <property type="entry name" value="FerI"/>
    <property type="match status" value="1"/>
</dbReference>
<dbReference type="InterPro" id="IPR037720">
    <property type="entry name" value="C2B_Ferlin"/>
</dbReference>
<feature type="domain" description="C2" evidence="10">
    <location>
        <begin position="180"/>
        <end position="310"/>
    </location>
</feature>
<protein>
    <recommendedName>
        <fullName evidence="10">C2 domain-containing protein</fullName>
    </recommendedName>
</protein>
<gene>
    <name evidence="11" type="ORF">OFUS_LOCUS2165</name>
</gene>
<dbReference type="FunFam" id="2.60.40.150:FF:000034">
    <property type="entry name" value="otoferlin isoform X2"/>
    <property type="match status" value="1"/>
</dbReference>
<name>A0A8S4N211_OWEFU</name>